<gene>
    <name evidence="7" type="ORF">BSP0115_LOCUS8596</name>
</gene>
<feature type="transmembrane region" description="Helical" evidence="5">
    <location>
        <begin position="221"/>
        <end position="238"/>
    </location>
</feature>
<dbReference type="InterPro" id="IPR006214">
    <property type="entry name" value="Bax_inhibitor_1-related"/>
</dbReference>
<dbReference type="Pfam" id="PF01027">
    <property type="entry name" value="Bax1-I"/>
    <property type="match status" value="1"/>
</dbReference>
<evidence type="ECO:0000256" key="3">
    <source>
        <dbReference type="ARBA" id="ARBA00022989"/>
    </source>
</evidence>
<sequence>MAGTYTPPGEGGYSGGYQAQGYHPQAQGGGYAPASGPGYTPVGTAPPPKDYDVEAAQAAAYLDWSDTMVRHGFIRKVYGILSVQLGITLATTLLFIYNAGVQDFVFSHPGMLWSAYGIMLFVIICLACCGNVRRQYPTNYILLSVFTLATSYLVGTISATYSTDTVLLALVMTMGVTIGLTIYAFQTKRDFTMMGGFLFSMLFIFVIWGFLMIWYRGPIANTLYAGAGAIIFSLYIVYDTQLIIGGKHKKYQLSPDEYVFAALNIYLDVINLFLYILALLGNRR</sequence>
<evidence type="ECO:0000256" key="5">
    <source>
        <dbReference type="RuleBase" id="RU004379"/>
    </source>
</evidence>
<organism evidence="7">
    <name type="scientific">Bicosoecida sp. CB-2014</name>
    <dbReference type="NCBI Taxonomy" id="1486930"/>
    <lineage>
        <taxon>Eukaryota</taxon>
        <taxon>Sar</taxon>
        <taxon>Stramenopiles</taxon>
        <taxon>Bigyra</taxon>
        <taxon>Opalozoa</taxon>
        <taxon>Bicosoecida</taxon>
    </lineage>
</organism>
<keyword evidence="2 5" id="KW-0812">Transmembrane</keyword>
<keyword evidence="4 5" id="KW-0472">Membrane</keyword>
<dbReference type="PANTHER" id="PTHR23291">
    <property type="entry name" value="BAX INHIBITOR-RELATED"/>
    <property type="match status" value="1"/>
</dbReference>
<dbReference type="AlphaFoldDB" id="A0A7S1G727"/>
<reference evidence="7" key="1">
    <citation type="submission" date="2021-01" db="EMBL/GenBank/DDBJ databases">
        <authorList>
            <person name="Corre E."/>
            <person name="Pelletier E."/>
            <person name="Niang G."/>
            <person name="Scheremetjew M."/>
            <person name="Finn R."/>
            <person name="Kale V."/>
            <person name="Holt S."/>
            <person name="Cochrane G."/>
            <person name="Meng A."/>
            <person name="Brown T."/>
            <person name="Cohen L."/>
        </authorList>
    </citation>
    <scope>NUCLEOTIDE SEQUENCE</scope>
    <source>
        <strain evidence="7">Ms1</strain>
    </source>
</reference>
<dbReference type="CDD" id="cd10428">
    <property type="entry name" value="LFG_like"/>
    <property type="match status" value="1"/>
</dbReference>
<feature type="region of interest" description="Disordered" evidence="6">
    <location>
        <begin position="1"/>
        <end position="28"/>
    </location>
</feature>
<accession>A0A7S1G727</accession>
<feature type="transmembrane region" description="Helical" evidence="5">
    <location>
        <begin position="197"/>
        <end position="215"/>
    </location>
</feature>
<dbReference type="EMBL" id="HBFS01012501">
    <property type="protein sequence ID" value="CAD8915339.1"/>
    <property type="molecule type" value="Transcribed_RNA"/>
</dbReference>
<feature type="transmembrane region" description="Helical" evidence="5">
    <location>
        <begin position="167"/>
        <end position="185"/>
    </location>
</feature>
<protein>
    <submittedName>
        <fullName evidence="7">Uncharacterized protein</fullName>
    </submittedName>
</protein>
<comment type="similarity">
    <text evidence="5">Belongs to the BI1 family.</text>
</comment>
<feature type="transmembrane region" description="Helical" evidence="5">
    <location>
        <begin position="77"/>
        <end position="99"/>
    </location>
</feature>
<feature type="transmembrane region" description="Helical" evidence="5">
    <location>
        <begin position="111"/>
        <end position="129"/>
    </location>
</feature>
<proteinExistence type="inferred from homology"/>
<evidence type="ECO:0000256" key="2">
    <source>
        <dbReference type="ARBA" id="ARBA00022692"/>
    </source>
</evidence>
<evidence type="ECO:0000256" key="1">
    <source>
        <dbReference type="ARBA" id="ARBA00004141"/>
    </source>
</evidence>
<name>A0A7S1G727_9STRA</name>
<dbReference type="GO" id="GO:0016020">
    <property type="term" value="C:membrane"/>
    <property type="evidence" value="ECO:0007669"/>
    <property type="project" value="UniProtKB-SubCell"/>
</dbReference>
<comment type="subcellular location">
    <subcellularLocation>
        <location evidence="1">Membrane</location>
        <topology evidence="1">Multi-pass membrane protein</topology>
    </subcellularLocation>
</comment>
<evidence type="ECO:0000313" key="7">
    <source>
        <dbReference type="EMBL" id="CAD8915339.1"/>
    </source>
</evidence>
<feature type="transmembrane region" description="Helical" evidence="5">
    <location>
        <begin position="258"/>
        <end position="280"/>
    </location>
</feature>
<evidence type="ECO:0000256" key="4">
    <source>
        <dbReference type="ARBA" id="ARBA00023136"/>
    </source>
</evidence>
<feature type="compositionally biased region" description="Low complexity" evidence="6">
    <location>
        <begin position="16"/>
        <end position="28"/>
    </location>
</feature>
<dbReference type="PANTHER" id="PTHR23291:SF47">
    <property type="entry name" value="TRANSMEMBRANE BAX INHIBITOR MOTIF CONTAINING 7"/>
    <property type="match status" value="1"/>
</dbReference>
<evidence type="ECO:0000256" key="6">
    <source>
        <dbReference type="SAM" id="MobiDB-lite"/>
    </source>
</evidence>
<keyword evidence="3 5" id="KW-1133">Transmembrane helix</keyword>
<feature type="transmembrane region" description="Helical" evidence="5">
    <location>
        <begin position="141"/>
        <end position="161"/>
    </location>
</feature>